<gene>
    <name evidence="2" type="ORF">CJ030_MR6G019381</name>
</gene>
<dbReference type="InterPro" id="IPR025836">
    <property type="entry name" value="Zn_knuckle_CX2CX4HX4C"/>
</dbReference>
<evidence type="ECO:0000313" key="3">
    <source>
        <dbReference type="Proteomes" id="UP000516437"/>
    </source>
</evidence>
<feature type="domain" description="Zinc knuckle CX2CX4HX4C" evidence="1">
    <location>
        <begin position="44"/>
        <end position="66"/>
    </location>
</feature>
<keyword evidence="3" id="KW-1185">Reference proteome</keyword>
<dbReference type="Proteomes" id="UP000516437">
    <property type="component" value="Chromosome 6"/>
</dbReference>
<evidence type="ECO:0000313" key="2">
    <source>
        <dbReference type="EMBL" id="KAB1209635.1"/>
    </source>
</evidence>
<proteinExistence type="predicted"/>
<comment type="caution">
    <text evidence="2">The sequence shown here is derived from an EMBL/GenBank/DDBJ whole genome shotgun (WGS) entry which is preliminary data.</text>
</comment>
<dbReference type="Pfam" id="PF14392">
    <property type="entry name" value="zf-CCHC_4"/>
    <property type="match status" value="1"/>
</dbReference>
<name>A0A6A1VAV3_9ROSI</name>
<dbReference type="AlphaFoldDB" id="A0A6A1VAV3"/>
<reference evidence="2 3" key="1">
    <citation type="journal article" date="2019" name="Plant Biotechnol. J.">
        <title>The red bayberry genome and genetic basis of sex determination.</title>
        <authorList>
            <person name="Jia H.M."/>
            <person name="Jia H.J."/>
            <person name="Cai Q.L."/>
            <person name="Wang Y."/>
            <person name="Zhao H.B."/>
            <person name="Yang W.F."/>
            <person name="Wang G.Y."/>
            <person name="Li Y.H."/>
            <person name="Zhan D.L."/>
            <person name="Shen Y.T."/>
            <person name="Niu Q.F."/>
            <person name="Chang L."/>
            <person name="Qiu J."/>
            <person name="Zhao L."/>
            <person name="Xie H.B."/>
            <person name="Fu W.Y."/>
            <person name="Jin J."/>
            <person name="Li X.W."/>
            <person name="Jiao Y."/>
            <person name="Zhou C.C."/>
            <person name="Tu T."/>
            <person name="Chai C.Y."/>
            <person name="Gao J.L."/>
            <person name="Fan L.J."/>
            <person name="van de Weg E."/>
            <person name="Wang J.Y."/>
            <person name="Gao Z.S."/>
        </authorList>
    </citation>
    <scope>NUCLEOTIDE SEQUENCE [LARGE SCALE GENOMIC DNA]</scope>
    <source>
        <tissue evidence="2">Leaves</tissue>
    </source>
</reference>
<sequence>MDPGSDDKALEHIIEKTKALSWGIKSPDSWRDAVGVEEEASLILILFKYERITRFCYRCGCLGHMKSSSAKAKGSLDEFSFYPGMKAGIDALCGGSSRVALKPEDWSSCHPYSPCFTKKLTLPDFVSHGQSVQQLMLVVPGHQGKELLEVEDPTLLDIASHLPSAPQTMVLVPDKKGKALLVEEELPMAAEWGGAEQGTQNIAAIEVVHGTVNCHLN</sequence>
<accession>A0A6A1VAV3</accession>
<protein>
    <recommendedName>
        <fullName evidence="1">Zinc knuckle CX2CX4HX4C domain-containing protein</fullName>
    </recommendedName>
</protein>
<organism evidence="2 3">
    <name type="scientific">Morella rubra</name>
    <name type="common">Chinese bayberry</name>
    <dbReference type="NCBI Taxonomy" id="262757"/>
    <lineage>
        <taxon>Eukaryota</taxon>
        <taxon>Viridiplantae</taxon>
        <taxon>Streptophyta</taxon>
        <taxon>Embryophyta</taxon>
        <taxon>Tracheophyta</taxon>
        <taxon>Spermatophyta</taxon>
        <taxon>Magnoliopsida</taxon>
        <taxon>eudicotyledons</taxon>
        <taxon>Gunneridae</taxon>
        <taxon>Pentapetalae</taxon>
        <taxon>rosids</taxon>
        <taxon>fabids</taxon>
        <taxon>Fagales</taxon>
        <taxon>Myricaceae</taxon>
        <taxon>Morella</taxon>
    </lineage>
</organism>
<evidence type="ECO:0000259" key="1">
    <source>
        <dbReference type="Pfam" id="PF14392"/>
    </source>
</evidence>
<dbReference type="EMBL" id="RXIC02000024">
    <property type="protein sequence ID" value="KAB1209635.1"/>
    <property type="molecule type" value="Genomic_DNA"/>
</dbReference>